<accession>A0A395I1G5</accession>
<dbReference type="RefSeq" id="XP_025551538.1">
    <property type="nucleotide sequence ID" value="XM_025696979.1"/>
</dbReference>
<dbReference type="AlphaFoldDB" id="A0A395I1G5"/>
<sequence length="411" mass="44396">MDTITHLESWTTEIAAAGQQLASYCRQNGVDGKSPQLIVPADAPRSIQQTRRLLLRNLDHLRRLLIEPSELVARLAGATQQLACLHWLGEFQVLACLPRTGSVPIADLARLAGRRIPPGDSTQSRRPQPVVSSAVANRSSLRDALGFLAATAAPGALHMSSTTDPGVEAPQPSFYAACDQQPKLHRRWSAYLQHTEADTSDLARQVLARVDWFNLNKTCVVEIVGPQCPNPSAVTLAQLHPGLHFIVQVVQNPNHASSEKIRVPPRMQMQMQRRELGTPQRLVRDTALYVLNLHPLPPAVFASAVLAELRAHLHVLATNRRATLIVVAGLLLPDPGGTAVDATVDATVRLHDLALLQLAHEGLMGEAELVALVHSVGDSAGGRLVVMHRLHLPQAATVALGVKYQEAGCLG</sequence>
<dbReference type="PANTHER" id="PTHR43712:SF15">
    <property type="entry name" value="MONODICTYPHENONE CLUSTER TRANSCRIPTIONAL COACTIVATOR MDPA"/>
    <property type="match status" value="1"/>
</dbReference>
<reference evidence="1 2" key="1">
    <citation type="submission" date="2018-02" db="EMBL/GenBank/DDBJ databases">
        <title>The genomes of Aspergillus section Nigri reveals drivers in fungal speciation.</title>
        <authorList>
            <consortium name="DOE Joint Genome Institute"/>
            <person name="Vesth T.C."/>
            <person name="Nybo J."/>
            <person name="Theobald S."/>
            <person name="Brandl J."/>
            <person name="Frisvad J.C."/>
            <person name="Nielsen K.F."/>
            <person name="Lyhne E.K."/>
            <person name="Kogle M.E."/>
            <person name="Kuo A."/>
            <person name="Riley R."/>
            <person name="Clum A."/>
            <person name="Nolan M."/>
            <person name="Lipzen A."/>
            <person name="Salamov A."/>
            <person name="Henrissat B."/>
            <person name="Wiebenga A."/>
            <person name="De vries R.P."/>
            <person name="Grigoriev I.V."/>
            <person name="Mortensen U.H."/>
            <person name="Andersen M.R."/>
            <person name="Baker S.E."/>
        </authorList>
    </citation>
    <scope>NUCLEOTIDE SEQUENCE [LARGE SCALE GENOMIC DNA]</scope>
    <source>
        <strain evidence="1 2">CBS 101889</strain>
    </source>
</reference>
<protein>
    <submittedName>
        <fullName evidence="1">Uncharacterized protein</fullName>
    </submittedName>
</protein>
<dbReference type="EMBL" id="KZ824283">
    <property type="protein sequence ID" value="RAL12384.1"/>
    <property type="molecule type" value="Genomic_DNA"/>
</dbReference>
<dbReference type="VEuPathDB" id="FungiDB:BO97DRAFT_424474"/>
<organism evidence="1 2">
    <name type="scientific">Aspergillus homomorphus (strain CBS 101889)</name>
    <dbReference type="NCBI Taxonomy" id="1450537"/>
    <lineage>
        <taxon>Eukaryota</taxon>
        <taxon>Fungi</taxon>
        <taxon>Dikarya</taxon>
        <taxon>Ascomycota</taxon>
        <taxon>Pezizomycotina</taxon>
        <taxon>Eurotiomycetes</taxon>
        <taxon>Eurotiomycetidae</taxon>
        <taxon>Eurotiales</taxon>
        <taxon>Aspergillaceae</taxon>
        <taxon>Aspergillus</taxon>
        <taxon>Aspergillus subgen. Circumdati</taxon>
    </lineage>
</organism>
<gene>
    <name evidence="1" type="ORF">BO97DRAFT_424474</name>
</gene>
<dbReference type="Gene3D" id="3.40.50.150">
    <property type="entry name" value="Vaccinia Virus protein VP39"/>
    <property type="match status" value="1"/>
</dbReference>
<name>A0A395I1G5_ASPHC</name>
<dbReference type="InterPro" id="IPR029063">
    <property type="entry name" value="SAM-dependent_MTases_sf"/>
</dbReference>
<proteinExistence type="predicted"/>
<dbReference type="GeneID" id="37201268"/>
<dbReference type="OrthoDB" id="1606438at2759"/>
<dbReference type="Proteomes" id="UP000248961">
    <property type="component" value="Unassembled WGS sequence"/>
</dbReference>
<keyword evidence="2" id="KW-1185">Reference proteome</keyword>
<dbReference type="STRING" id="1450537.A0A395I1G5"/>
<evidence type="ECO:0000313" key="1">
    <source>
        <dbReference type="EMBL" id="RAL12384.1"/>
    </source>
</evidence>
<dbReference type="PANTHER" id="PTHR43712">
    <property type="entry name" value="PUTATIVE (AFU_ORTHOLOGUE AFUA_4G14580)-RELATED"/>
    <property type="match status" value="1"/>
</dbReference>
<evidence type="ECO:0000313" key="2">
    <source>
        <dbReference type="Proteomes" id="UP000248961"/>
    </source>
</evidence>